<dbReference type="SMART" id="SM00312">
    <property type="entry name" value="PX"/>
    <property type="match status" value="1"/>
</dbReference>
<feature type="compositionally biased region" description="Polar residues" evidence="13">
    <location>
        <begin position="157"/>
        <end position="179"/>
    </location>
</feature>
<keyword evidence="11" id="KW-0472">Membrane</keyword>
<reference evidence="15 16" key="1">
    <citation type="submission" date="2023-03" db="EMBL/GenBank/DDBJ databases">
        <title>Mating type loci evolution in Malassezia.</title>
        <authorList>
            <person name="Coelho M.A."/>
        </authorList>
    </citation>
    <scope>NUCLEOTIDE SEQUENCE [LARGE SCALE GENOMIC DNA]</scope>
    <source>
        <strain evidence="15 16">CBS 9725</strain>
    </source>
</reference>
<dbReference type="GO" id="GO:0032456">
    <property type="term" value="P:endocytic recycling"/>
    <property type="evidence" value="ECO:0007669"/>
    <property type="project" value="TreeGrafter"/>
</dbReference>
<keyword evidence="6" id="KW-0813">Transport</keyword>
<dbReference type="AlphaFoldDB" id="A0AAJ6CG04"/>
<protein>
    <recommendedName>
        <fullName evidence="5">Sorting nexin-3</fullName>
    </recommendedName>
</protein>
<keyword evidence="16" id="KW-1185">Reference proteome</keyword>
<evidence type="ECO:0000256" key="9">
    <source>
        <dbReference type="ARBA" id="ARBA00023034"/>
    </source>
</evidence>
<dbReference type="InterPro" id="IPR042138">
    <property type="entry name" value="PX_Grd19_PX"/>
</dbReference>
<name>A0AAJ6CG04_9BASI</name>
<evidence type="ECO:0000259" key="14">
    <source>
        <dbReference type="PROSITE" id="PS50195"/>
    </source>
</evidence>
<gene>
    <name evidence="15" type="primary">SNX3</name>
    <name evidence="15" type="ORF">MYAM1_000454</name>
</gene>
<evidence type="ECO:0000256" key="4">
    <source>
        <dbReference type="ARBA" id="ARBA00010883"/>
    </source>
</evidence>
<dbReference type="EMBL" id="CP119943">
    <property type="protein sequence ID" value="WFC97735.1"/>
    <property type="molecule type" value="Genomic_DNA"/>
</dbReference>
<dbReference type="CDD" id="cd07295">
    <property type="entry name" value="PX_Grd19"/>
    <property type="match status" value="1"/>
</dbReference>
<dbReference type="InterPro" id="IPR001683">
    <property type="entry name" value="PX_dom"/>
</dbReference>
<feature type="region of interest" description="Disordered" evidence="13">
    <location>
        <begin position="126"/>
        <end position="179"/>
    </location>
</feature>
<evidence type="ECO:0000256" key="6">
    <source>
        <dbReference type="ARBA" id="ARBA00022448"/>
    </source>
</evidence>
<keyword evidence="9" id="KW-0333">Golgi apparatus</keyword>
<evidence type="ECO:0000256" key="5">
    <source>
        <dbReference type="ARBA" id="ARBA00020436"/>
    </source>
</evidence>
<evidence type="ECO:0000256" key="10">
    <source>
        <dbReference type="ARBA" id="ARBA00023121"/>
    </source>
</evidence>
<evidence type="ECO:0000256" key="8">
    <source>
        <dbReference type="ARBA" id="ARBA00022927"/>
    </source>
</evidence>
<evidence type="ECO:0000256" key="2">
    <source>
        <dbReference type="ARBA" id="ARBA00004255"/>
    </source>
</evidence>
<dbReference type="SUPFAM" id="SSF64268">
    <property type="entry name" value="PX domain"/>
    <property type="match status" value="1"/>
</dbReference>
<comment type="function">
    <text evidence="12">Required for retention of late Golgi membrane proteins. Component of the retrieval machinery that functions by direct interaction with the cytosolic tails of certain TGN membrane proteins during the sorting/budding process at the prevacuolar compartment. Binds phosphatidylinositol 3-phosphate (PtdIns(P3)).</text>
</comment>
<dbReference type="GO" id="GO:0031901">
    <property type="term" value="C:early endosome membrane"/>
    <property type="evidence" value="ECO:0007669"/>
    <property type="project" value="TreeGrafter"/>
</dbReference>
<dbReference type="Proteomes" id="UP001219567">
    <property type="component" value="Chromosome 1"/>
</dbReference>
<dbReference type="InterPro" id="IPR036871">
    <property type="entry name" value="PX_dom_sf"/>
</dbReference>
<evidence type="ECO:0000256" key="11">
    <source>
        <dbReference type="ARBA" id="ARBA00023136"/>
    </source>
</evidence>
<dbReference type="PROSITE" id="PS50195">
    <property type="entry name" value="PX"/>
    <property type="match status" value="1"/>
</dbReference>
<evidence type="ECO:0000313" key="16">
    <source>
        <dbReference type="Proteomes" id="UP001219567"/>
    </source>
</evidence>
<comment type="subcellular location">
    <subcellularLocation>
        <location evidence="3">Cytoplasm</location>
    </subcellularLocation>
    <subcellularLocation>
        <location evidence="2">Golgi apparatus membrane</location>
        <topology evidence="2">Peripheral membrane protein</topology>
        <orientation evidence="2">Cytoplasmic side</orientation>
    </subcellularLocation>
    <subcellularLocation>
        <location evidence="1">Prevacuolar compartment membrane</location>
        <topology evidence="1">Peripheral membrane protein</topology>
        <orientation evidence="1">Cytoplasmic side</orientation>
    </subcellularLocation>
</comment>
<dbReference type="GO" id="GO:0030904">
    <property type="term" value="C:retromer complex"/>
    <property type="evidence" value="ECO:0007669"/>
    <property type="project" value="TreeGrafter"/>
</dbReference>
<keyword evidence="7" id="KW-0963">Cytoplasm</keyword>
<dbReference type="Pfam" id="PF00787">
    <property type="entry name" value="PX"/>
    <property type="match status" value="1"/>
</dbReference>
<feature type="region of interest" description="Disordered" evidence="13">
    <location>
        <begin position="1"/>
        <end position="96"/>
    </location>
</feature>
<sequence length="326" mass="36783">MSFMYSDSSFSENPLNGSQAEVWGGTSQHPVFQRTPSPPTSSIPTRAGEPNEDFDETHPWGPPPDLKPVQTYENTQYSSNWGAPDPRLDSKGLSSFADDNRSNSSYLGEAATIDKNSIAQGYERTIGPYPIQTRNSNVDDPALRTKPLPSHPKTAVGSGQRSRSQASNPATTSTKQSVYPTTYSPFARVETVRSGFESNDDMYGVPENFLEVEVRNPMTHGYGRKMFTDYEIVTRTNIPAFKLSFSSVRRRYSDFDYFRDLLERESNRVNIPLLPGKVYTNRFSDEVIEQRREGLERFLQIVAGHPLLQTGSKHMAAFLQDPHWHR</sequence>
<accession>A0AAJ6CG04</accession>
<dbReference type="GO" id="GO:0034499">
    <property type="term" value="P:late endosome to Golgi transport"/>
    <property type="evidence" value="ECO:0007669"/>
    <property type="project" value="TreeGrafter"/>
</dbReference>
<dbReference type="PANTHER" id="PTHR45963:SF2">
    <property type="entry name" value="RE52028P"/>
    <property type="match status" value="1"/>
</dbReference>
<feature type="domain" description="PX" evidence="14">
    <location>
        <begin position="208"/>
        <end position="326"/>
    </location>
</feature>
<evidence type="ECO:0000313" key="15">
    <source>
        <dbReference type="EMBL" id="WFC97735.1"/>
    </source>
</evidence>
<dbReference type="GO" id="GO:0000139">
    <property type="term" value="C:Golgi membrane"/>
    <property type="evidence" value="ECO:0007669"/>
    <property type="project" value="UniProtKB-SubCell"/>
</dbReference>
<keyword evidence="10" id="KW-0446">Lipid-binding</keyword>
<dbReference type="PANTHER" id="PTHR45963">
    <property type="entry name" value="RE52028P"/>
    <property type="match status" value="1"/>
</dbReference>
<evidence type="ECO:0000256" key="1">
    <source>
        <dbReference type="ARBA" id="ARBA00004179"/>
    </source>
</evidence>
<feature type="compositionally biased region" description="Polar residues" evidence="13">
    <location>
        <begin position="71"/>
        <end position="81"/>
    </location>
</feature>
<comment type="similarity">
    <text evidence="4">Belongs to the sorting nexin family.</text>
</comment>
<dbReference type="Gene3D" id="3.30.1520.10">
    <property type="entry name" value="Phox-like domain"/>
    <property type="match status" value="1"/>
</dbReference>
<dbReference type="GO" id="GO:0032266">
    <property type="term" value="F:phosphatidylinositol-3-phosphate binding"/>
    <property type="evidence" value="ECO:0007669"/>
    <property type="project" value="InterPro"/>
</dbReference>
<evidence type="ECO:0000256" key="13">
    <source>
        <dbReference type="SAM" id="MobiDB-lite"/>
    </source>
</evidence>
<dbReference type="InterPro" id="IPR051074">
    <property type="entry name" value="Sorting_Nexin"/>
</dbReference>
<organism evidence="15 16">
    <name type="scientific">Malassezia yamatoensis</name>
    <dbReference type="NCBI Taxonomy" id="253288"/>
    <lineage>
        <taxon>Eukaryota</taxon>
        <taxon>Fungi</taxon>
        <taxon>Dikarya</taxon>
        <taxon>Basidiomycota</taxon>
        <taxon>Ustilaginomycotina</taxon>
        <taxon>Malasseziomycetes</taxon>
        <taxon>Malasseziales</taxon>
        <taxon>Malasseziaceae</taxon>
        <taxon>Malassezia</taxon>
    </lineage>
</organism>
<dbReference type="GO" id="GO:0015031">
    <property type="term" value="P:protein transport"/>
    <property type="evidence" value="ECO:0007669"/>
    <property type="project" value="UniProtKB-KW"/>
</dbReference>
<evidence type="ECO:0000256" key="3">
    <source>
        <dbReference type="ARBA" id="ARBA00004496"/>
    </source>
</evidence>
<evidence type="ECO:0000256" key="12">
    <source>
        <dbReference type="ARBA" id="ARBA00025533"/>
    </source>
</evidence>
<keyword evidence="8" id="KW-0653">Protein transport</keyword>
<feature type="compositionally biased region" description="Polar residues" evidence="13">
    <location>
        <begin position="1"/>
        <end position="30"/>
    </location>
</feature>
<proteinExistence type="inferred from homology"/>
<evidence type="ECO:0000256" key="7">
    <source>
        <dbReference type="ARBA" id="ARBA00022490"/>
    </source>
</evidence>